<organism evidence="2 3">
    <name type="scientific">Brumicola blandensis</name>
    <dbReference type="NCBI Taxonomy" id="3075611"/>
    <lineage>
        <taxon>Bacteria</taxon>
        <taxon>Pseudomonadati</taxon>
        <taxon>Pseudomonadota</taxon>
        <taxon>Gammaproteobacteria</taxon>
        <taxon>Alteromonadales</taxon>
        <taxon>Alteromonadaceae</taxon>
        <taxon>Brumicola</taxon>
    </lineage>
</organism>
<protein>
    <submittedName>
        <fullName evidence="2">Uncharacterized protein</fullName>
    </submittedName>
</protein>
<proteinExistence type="predicted"/>
<evidence type="ECO:0000313" key="2">
    <source>
        <dbReference type="EMBL" id="MDT0581827.1"/>
    </source>
</evidence>
<dbReference type="InterPro" id="IPR038360">
    <property type="entry name" value="DUF4844_sf"/>
</dbReference>
<reference evidence="2 3" key="1">
    <citation type="submission" date="2023-09" db="EMBL/GenBank/DDBJ databases">
        <authorList>
            <person name="Rey-Velasco X."/>
        </authorList>
    </citation>
    <scope>NUCLEOTIDE SEQUENCE [LARGE SCALE GENOMIC DNA]</scope>
    <source>
        <strain evidence="2 3">W409</strain>
    </source>
</reference>
<dbReference type="EMBL" id="JAVRIE010000001">
    <property type="protein sequence ID" value="MDT0581827.1"/>
    <property type="molecule type" value="Genomic_DNA"/>
</dbReference>
<dbReference type="RefSeq" id="WP_311360600.1">
    <property type="nucleotide sequence ID" value="NZ_JAVRIE010000001.1"/>
</dbReference>
<dbReference type="Gene3D" id="1.20.1480.40">
    <property type="entry name" value="Uncharacterised protein PF16133, DUF4844"/>
    <property type="match status" value="1"/>
</dbReference>
<keyword evidence="3" id="KW-1185">Reference proteome</keyword>
<evidence type="ECO:0000313" key="3">
    <source>
        <dbReference type="Proteomes" id="UP001249020"/>
    </source>
</evidence>
<keyword evidence="1" id="KW-0732">Signal</keyword>
<name>A0AAW8R0P8_9ALTE</name>
<feature type="signal peptide" evidence="1">
    <location>
        <begin position="1"/>
        <end position="18"/>
    </location>
</feature>
<gene>
    <name evidence="2" type="ORF">RM544_04685</name>
</gene>
<feature type="chain" id="PRO_5043701274" evidence="1">
    <location>
        <begin position="19"/>
        <end position="124"/>
    </location>
</feature>
<comment type="caution">
    <text evidence="2">The sequence shown here is derived from an EMBL/GenBank/DDBJ whole genome shotgun (WGS) entry which is preliminary data.</text>
</comment>
<dbReference type="Proteomes" id="UP001249020">
    <property type="component" value="Unassembled WGS sequence"/>
</dbReference>
<sequence length="124" mass="14052">MKLTLLVVFVSLSFGVSAMDKTVKLIDDLILKKNFGIELWEPRGLNPSPPGVILSLEKTTNEFLKSLRHIHLKSDLTKDLKKSNIQTLVDNLPWLDFDTEEREFLADTIAPAIESMGFNPWSII</sequence>
<evidence type="ECO:0000256" key="1">
    <source>
        <dbReference type="SAM" id="SignalP"/>
    </source>
</evidence>
<dbReference type="AlphaFoldDB" id="A0AAW8R0P8"/>
<accession>A0AAW8R0P8</accession>